<sequence length="359" mass="41061">MFLSEKNIQTIKDLQAEGIKQKQLSKEHLELIYTENWFNLWVPKNLNGLEVDFLDGLYFIKDLAYEDGGLAWTVTLCAGANMFAGFLDQELATQIWQNPKICLGGSGAASGKAKWDGENYEISGFWKYATGAPHLNYFTLNAEIWEGEKAKLDDNGEKIIRSFLVPKDQVLVHYDWDTFGLECTASHSFSVDRIKVPQNFSFELKPETKTVSSPLFEIPFMCFAELTLAMNYIGMFDRFCDLIHRKLFQKAGNPNTEEKRIGDTFMFLDQLISEHKERTNLLIEFASDIWEQVKSNQVKIEDSLLSKVAEKARDHVKWIRMKTAELLPIGGISAAQKEEQLNIVLRNLLTASQHSLLNR</sequence>
<dbReference type="InterPro" id="IPR046373">
    <property type="entry name" value="Acyl-CoA_Oxase/DH_mid-dom_sf"/>
</dbReference>
<evidence type="ECO:0000313" key="1">
    <source>
        <dbReference type="EMBL" id="GAA4148506.1"/>
    </source>
</evidence>
<evidence type="ECO:0000313" key="2">
    <source>
        <dbReference type="Proteomes" id="UP001500101"/>
    </source>
</evidence>
<dbReference type="PIRSF" id="PIRSF016578">
    <property type="entry name" value="HsaA"/>
    <property type="match status" value="1"/>
</dbReference>
<dbReference type="Gene3D" id="2.40.110.10">
    <property type="entry name" value="Butyryl-CoA Dehydrogenase, subunit A, domain 2"/>
    <property type="match status" value="1"/>
</dbReference>
<organism evidence="1 2">
    <name type="scientific">Sphingobacterium kyonggiense</name>
    <dbReference type="NCBI Taxonomy" id="714075"/>
    <lineage>
        <taxon>Bacteria</taxon>
        <taxon>Pseudomonadati</taxon>
        <taxon>Bacteroidota</taxon>
        <taxon>Sphingobacteriia</taxon>
        <taxon>Sphingobacteriales</taxon>
        <taxon>Sphingobacteriaceae</taxon>
        <taxon>Sphingobacterium</taxon>
    </lineage>
</organism>
<dbReference type="InterPro" id="IPR037069">
    <property type="entry name" value="AcylCoA_DH/ox_N_sf"/>
</dbReference>
<gene>
    <name evidence="1" type="ORF">GCM10022216_35400</name>
</gene>
<proteinExistence type="predicted"/>
<dbReference type="Proteomes" id="UP001500101">
    <property type="component" value="Unassembled WGS sequence"/>
</dbReference>
<dbReference type="InterPro" id="IPR009100">
    <property type="entry name" value="AcylCoA_DH/oxidase_NM_dom_sf"/>
</dbReference>
<reference evidence="2" key="1">
    <citation type="journal article" date="2019" name="Int. J. Syst. Evol. Microbiol.">
        <title>The Global Catalogue of Microorganisms (GCM) 10K type strain sequencing project: providing services to taxonomists for standard genome sequencing and annotation.</title>
        <authorList>
            <consortium name="The Broad Institute Genomics Platform"/>
            <consortium name="The Broad Institute Genome Sequencing Center for Infectious Disease"/>
            <person name="Wu L."/>
            <person name="Ma J."/>
        </authorList>
    </citation>
    <scope>NUCLEOTIDE SEQUENCE [LARGE SCALE GENOMIC DNA]</scope>
    <source>
        <strain evidence="2">JCM 16704</strain>
    </source>
</reference>
<name>A0ABP7Z6V4_9SPHI</name>
<dbReference type="SUPFAM" id="SSF56645">
    <property type="entry name" value="Acyl-CoA dehydrogenase NM domain-like"/>
    <property type="match status" value="1"/>
</dbReference>
<dbReference type="EMBL" id="BAAAZI010000016">
    <property type="protein sequence ID" value="GAA4148506.1"/>
    <property type="molecule type" value="Genomic_DNA"/>
</dbReference>
<dbReference type="Gene3D" id="1.10.540.10">
    <property type="entry name" value="Acyl-CoA dehydrogenase/oxidase, N-terminal domain"/>
    <property type="match status" value="1"/>
</dbReference>
<accession>A0ABP7Z6V4</accession>
<comment type="caution">
    <text evidence="1">The sequence shown here is derived from an EMBL/GenBank/DDBJ whole genome shotgun (WGS) entry which is preliminary data.</text>
</comment>
<evidence type="ECO:0008006" key="3">
    <source>
        <dbReference type="Google" id="ProtNLM"/>
    </source>
</evidence>
<dbReference type="RefSeq" id="WP_344676071.1">
    <property type="nucleotide sequence ID" value="NZ_BAAAZI010000016.1"/>
</dbReference>
<keyword evidence="2" id="KW-1185">Reference proteome</keyword>
<protein>
    <recommendedName>
        <fullName evidence="3">Alkylation response protein AidB-like acyl-CoA dehydrogenase</fullName>
    </recommendedName>
</protein>